<name>A0A0N9IBW9_9PSEU</name>
<proteinExistence type="predicted"/>
<evidence type="ECO:0000313" key="2">
    <source>
        <dbReference type="Proteomes" id="UP000063699"/>
    </source>
</evidence>
<dbReference type="OrthoDB" id="3680350at2"/>
<evidence type="ECO:0000313" key="1">
    <source>
        <dbReference type="EMBL" id="ALG12393.1"/>
    </source>
</evidence>
<protein>
    <submittedName>
        <fullName evidence="1">Uncharacterized protein</fullName>
    </submittedName>
</protein>
<accession>A0A0N9IBW9</accession>
<sequence>MPSAYFVAALKCPACGTTSPADESTELVTPLADSGFWTVGESDPDFTWRAIRVHYPVLREPAAGEPIQLLATWTCPACGSVGWARITFEDTVISAIAAVPLDVPTVSAAHAIDEDVAQSYERLTGEQLFPGGDIHIEFRARLLAALTQGGVSGHAASSSA</sequence>
<organism evidence="1 2">
    <name type="scientific">Kibdelosporangium phytohabitans</name>
    <dbReference type="NCBI Taxonomy" id="860235"/>
    <lineage>
        <taxon>Bacteria</taxon>
        <taxon>Bacillati</taxon>
        <taxon>Actinomycetota</taxon>
        <taxon>Actinomycetes</taxon>
        <taxon>Pseudonocardiales</taxon>
        <taxon>Pseudonocardiaceae</taxon>
        <taxon>Kibdelosporangium</taxon>
    </lineage>
</organism>
<gene>
    <name evidence="1" type="ORF">AOZ06_40990</name>
</gene>
<dbReference type="RefSeq" id="WP_054294288.1">
    <property type="nucleotide sequence ID" value="NZ_CP012752.1"/>
</dbReference>
<keyword evidence="2" id="KW-1185">Reference proteome</keyword>
<reference evidence="1 2" key="1">
    <citation type="submission" date="2015-07" db="EMBL/GenBank/DDBJ databases">
        <title>Genome sequencing of Kibdelosporangium phytohabitans.</title>
        <authorList>
            <person name="Qin S."/>
            <person name="Xing K."/>
        </authorList>
    </citation>
    <scope>NUCLEOTIDE SEQUENCE [LARGE SCALE GENOMIC DNA]</scope>
    <source>
        <strain evidence="1 2">KLBMP1111</strain>
    </source>
</reference>
<dbReference type="Proteomes" id="UP000063699">
    <property type="component" value="Chromosome"/>
</dbReference>
<dbReference type="AlphaFoldDB" id="A0A0N9IBW9"/>
<dbReference type="EMBL" id="CP012752">
    <property type="protein sequence ID" value="ALG12393.1"/>
    <property type="molecule type" value="Genomic_DNA"/>
</dbReference>
<dbReference type="KEGG" id="kphy:AOZ06_40990"/>